<proteinExistence type="inferred from homology"/>
<comment type="subcellular location">
    <subcellularLocation>
        <location evidence="1">Cell membrane</location>
        <topology evidence="1">Multi-pass membrane protein</topology>
    </subcellularLocation>
</comment>
<evidence type="ECO:0000256" key="6">
    <source>
        <dbReference type="ARBA" id="ARBA00023136"/>
    </source>
</evidence>
<keyword evidence="6 7" id="KW-0472">Membrane</keyword>
<dbReference type="InterPro" id="IPR052049">
    <property type="entry name" value="Electron_transfer_protein"/>
</dbReference>
<gene>
    <name evidence="8" type="primary">nrfD</name>
    <name evidence="8" type="ORF">G3I74_02665</name>
</gene>
<feature type="transmembrane region" description="Helical" evidence="7">
    <location>
        <begin position="217"/>
        <end position="238"/>
    </location>
</feature>
<keyword evidence="4 7" id="KW-0812">Transmembrane</keyword>
<dbReference type="Pfam" id="PF03916">
    <property type="entry name" value="NrfD"/>
    <property type="match status" value="1"/>
</dbReference>
<dbReference type="AlphaFoldDB" id="A0A845UXP4"/>
<feature type="transmembrane region" description="Helical" evidence="7">
    <location>
        <begin position="153"/>
        <end position="173"/>
    </location>
</feature>
<comment type="caution">
    <text evidence="8">The sequence shown here is derived from an EMBL/GenBank/DDBJ whole genome shotgun (WGS) entry which is preliminary data.</text>
</comment>
<dbReference type="EMBL" id="JAAGSC010000031">
    <property type="protein sequence ID" value="NDY94630.1"/>
    <property type="molecule type" value="Genomic_DNA"/>
</dbReference>
<dbReference type="Gene3D" id="1.20.1630.10">
    <property type="entry name" value="Formate dehydrogenase/DMSO reductase domain"/>
    <property type="match status" value="1"/>
</dbReference>
<reference evidence="8 9" key="1">
    <citation type="submission" date="2020-02" db="EMBL/GenBank/DDBJ databases">
        <authorList>
            <person name="Zhang X.-Y."/>
        </authorList>
    </citation>
    <scope>NUCLEOTIDE SEQUENCE [LARGE SCALE GENOMIC DNA]</scope>
    <source>
        <strain evidence="8 9">C33</strain>
    </source>
</reference>
<keyword evidence="3" id="KW-1003">Cell membrane</keyword>
<dbReference type="GO" id="GO:0005886">
    <property type="term" value="C:plasma membrane"/>
    <property type="evidence" value="ECO:0007669"/>
    <property type="project" value="UniProtKB-SubCell"/>
</dbReference>
<evidence type="ECO:0000256" key="5">
    <source>
        <dbReference type="ARBA" id="ARBA00022989"/>
    </source>
</evidence>
<evidence type="ECO:0000313" key="8">
    <source>
        <dbReference type="EMBL" id="NDY94630.1"/>
    </source>
</evidence>
<accession>A0A845UXP4</accession>
<evidence type="ECO:0000256" key="7">
    <source>
        <dbReference type="SAM" id="Phobius"/>
    </source>
</evidence>
<feature type="transmembrane region" description="Helical" evidence="7">
    <location>
        <begin position="30"/>
        <end position="50"/>
    </location>
</feature>
<evidence type="ECO:0000313" key="9">
    <source>
        <dbReference type="Proteomes" id="UP000484885"/>
    </source>
</evidence>
<dbReference type="RefSeq" id="WP_164210023.1">
    <property type="nucleotide sequence ID" value="NZ_JAAGSC010000031.1"/>
</dbReference>
<feature type="transmembrane region" description="Helical" evidence="7">
    <location>
        <begin position="258"/>
        <end position="278"/>
    </location>
</feature>
<dbReference type="Proteomes" id="UP000484885">
    <property type="component" value="Unassembled WGS sequence"/>
</dbReference>
<evidence type="ECO:0000256" key="2">
    <source>
        <dbReference type="ARBA" id="ARBA00008929"/>
    </source>
</evidence>
<evidence type="ECO:0000256" key="1">
    <source>
        <dbReference type="ARBA" id="ARBA00004651"/>
    </source>
</evidence>
<protein>
    <submittedName>
        <fullName evidence="8">Polysulfide reductase NrfD</fullName>
    </submittedName>
</protein>
<feature type="transmembrane region" description="Helical" evidence="7">
    <location>
        <begin position="285"/>
        <end position="302"/>
    </location>
</feature>
<sequence>MREEILITVRDNYKIDPTVSVWGWQVIADLFLVGLTAGALIFAALVILRGKEETFDFTAKRLPLIGLISIGLAMTFLFLKLTHKIVFWRFFGAFVPTAVMSWGAWLLQLVILAILLLTLQGLRKGYPSLASPVEKFGIGRWALNWAERIKRPVAWASVVLGVIIAFYTGTLMTSMDARPFSSSGLMAPLFLVSGLATAAAVVLIGSRNAEERRLFTGTLFGLLAFKVLLLALTLANLANGSQQQIESLHPIFGGDYTQLFWLFFVIPGLLVPLVIEAFGLRGKRPAWMIISPVLVLYGAYMLRQLFVDLGQVSGYIDYVNTYNPALLDLLGMH</sequence>
<evidence type="ECO:0000256" key="4">
    <source>
        <dbReference type="ARBA" id="ARBA00022692"/>
    </source>
</evidence>
<feature type="transmembrane region" description="Helical" evidence="7">
    <location>
        <begin position="185"/>
        <end position="205"/>
    </location>
</feature>
<dbReference type="PANTHER" id="PTHR34856">
    <property type="entry name" value="PROTEIN NRFD"/>
    <property type="match status" value="1"/>
</dbReference>
<comment type="similarity">
    <text evidence="2">Belongs to the NrfD family.</text>
</comment>
<evidence type="ECO:0000256" key="3">
    <source>
        <dbReference type="ARBA" id="ARBA00022475"/>
    </source>
</evidence>
<name>A0A845UXP4_9GAMM</name>
<dbReference type="InterPro" id="IPR005614">
    <property type="entry name" value="NrfD-like"/>
</dbReference>
<keyword evidence="9" id="KW-1185">Reference proteome</keyword>
<dbReference type="PANTHER" id="PTHR34856:SF2">
    <property type="entry name" value="PROTEIN NRFD"/>
    <property type="match status" value="1"/>
</dbReference>
<feature type="transmembrane region" description="Helical" evidence="7">
    <location>
        <begin position="99"/>
        <end position="119"/>
    </location>
</feature>
<keyword evidence="5 7" id="KW-1133">Transmembrane helix</keyword>
<feature type="transmembrane region" description="Helical" evidence="7">
    <location>
        <begin position="62"/>
        <end position="79"/>
    </location>
</feature>
<organism evidence="8 9">
    <name type="scientific">Wenzhouxiangella limi</name>
    <dbReference type="NCBI Taxonomy" id="2707351"/>
    <lineage>
        <taxon>Bacteria</taxon>
        <taxon>Pseudomonadati</taxon>
        <taxon>Pseudomonadota</taxon>
        <taxon>Gammaproteobacteria</taxon>
        <taxon>Chromatiales</taxon>
        <taxon>Wenzhouxiangellaceae</taxon>
        <taxon>Wenzhouxiangella</taxon>
    </lineage>
</organism>